<sequence>MENKKVGRGSISSQGGILLSVLLAIFLFSFLLLKLTVSYHQTADLVQRTQQLYEARIAKELFLAEYKTLDSEKGTWVFNKGVITYEKRQEQLVVRVKMEKKSYYFYEKNGTSNSSE</sequence>
<keyword evidence="1" id="KW-0472">Membrane</keyword>
<organism evidence="2 3">
    <name type="scientific">Enterococcus viikkiensis</name>
    <dbReference type="NCBI Taxonomy" id="930854"/>
    <lineage>
        <taxon>Bacteria</taxon>
        <taxon>Bacillati</taxon>
        <taxon>Bacillota</taxon>
        <taxon>Bacilli</taxon>
        <taxon>Lactobacillales</taxon>
        <taxon>Enterococcaceae</taxon>
        <taxon>Enterococcus</taxon>
    </lineage>
</organism>
<reference evidence="2 3" key="1">
    <citation type="submission" date="2023-03" db="EMBL/GenBank/DDBJ databases">
        <authorList>
            <person name="Shen W."/>
            <person name="Cai J."/>
        </authorList>
    </citation>
    <scope>NUCLEOTIDE SEQUENCE [LARGE SCALE GENOMIC DNA]</scope>
    <source>
        <strain evidence="2 3">B101</strain>
    </source>
</reference>
<keyword evidence="3" id="KW-1185">Reference proteome</keyword>
<evidence type="ECO:0000313" key="2">
    <source>
        <dbReference type="EMBL" id="MDT2827975.1"/>
    </source>
</evidence>
<keyword evidence="1" id="KW-1133">Transmembrane helix</keyword>
<evidence type="ECO:0000313" key="3">
    <source>
        <dbReference type="Proteomes" id="UP001265301"/>
    </source>
</evidence>
<gene>
    <name evidence="2" type="primary">comGG</name>
    <name evidence="2" type="ORF">P7H59_05820</name>
</gene>
<dbReference type="NCBIfam" id="NF041014">
    <property type="entry name" value="pilin_ComGG_2"/>
    <property type="match status" value="1"/>
</dbReference>
<feature type="transmembrane region" description="Helical" evidence="1">
    <location>
        <begin position="15"/>
        <end position="33"/>
    </location>
</feature>
<proteinExistence type="predicted"/>
<dbReference type="InterPro" id="IPR047665">
    <property type="entry name" value="ComGG_streptococcus-type"/>
</dbReference>
<evidence type="ECO:0000256" key="1">
    <source>
        <dbReference type="SAM" id="Phobius"/>
    </source>
</evidence>
<dbReference type="EMBL" id="JARQBN010000008">
    <property type="protein sequence ID" value="MDT2827975.1"/>
    <property type="molecule type" value="Genomic_DNA"/>
</dbReference>
<comment type="caution">
    <text evidence="2">The sequence shown here is derived from an EMBL/GenBank/DDBJ whole genome shotgun (WGS) entry which is preliminary data.</text>
</comment>
<dbReference type="Proteomes" id="UP001265301">
    <property type="component" value="Unassembled WGS sequence"/>
</dbReference>
<protein>
    <submittedName>
        <fullName evidence="2">Competence type IV pilus minor pilin ComGG</fullName>
    </submittedName>
</protein>
<accession>A0ABU3FPS9</accession>
<keyword evidence="1" id="KW-0812">Transmembrane</keyword>
<name>A0ABU3FPS9_9ENTE</name>